<evidence type="ECO:0000256" key="1">
    <source>
        <dbReference type="SAM" id="MobiDB-lite"/>
    </source>
</evidence>
<evidence type="ECO:0000313" key="3">
    <source>
        <dbReference type="Proteomes" id="UP000639643"/>
    </source>
</evidence>
<dbReference type="Proteomes" id="UP000639643">
    <property type="component" value="Unassembled WGS sequence"/>
</dbReference>
<feature type="compositionally biased region" description="Polar residues" evidence="1">
    <location>
        <begin position="26"/>
        <end position="35"/>
    </location>
</feature>
<keyword evidence="3" id="KW-1185">Reference proteome</keyword>
<feature type="region of interest" description="Disordered" evidence="1">
    <location>
        <begin position="1"/>
        <end position="48"/>
    </location>
</feature>
<accession>A0A8H6NTN7</accession>
<name>A0A8H6NTN7_9PEZI</name>
<protein>
    <submittedName>
        <fullName evidence="2">Uncharacterized protein</fullName>
    </submittedName>
</protein>
<feature type="non-terminal residue" evidence="2">
    <location>
        <position position="1"/>
    </location>
</feature>
<proteinExistence type="predicted"/>
<organism evidence="2 3">
    <name type="scientific">Colletotrichum musicola</name>
    <dbReference type="NCBI Taxonomy" id="2175873"/>
    <lineage>
        <taxon>Eukaryota</taxon>
        <taxon>Fungi</taxon>
        <taxon>Dikarya</taxon>
        <taxon>Ascomycota</taxon>
        <taxon>Pezizomycotina</taxon>
        <taxon>Sordariomycetes</taxon>
        <taxon>Hypocreomycetidae</taxon>
        <taxon>Glomerellales</taxon>
        <taxon>Glomerellaceae</taxon>
        <taxon>Colletotrichum</taxon>
        <taxon>Colletotrichum orchidearum species complex</taxon>
    </lineage>
</organism>
<sequence>TTDEDHILATGTYKPAPRRYGYGASQDLTSSSSHAGLSVGPENLSRSKPEDARMYAATLHDPLLKISALLPSPVPLQFQLRTPPVPVNQSNHLRSEALHERLQSWSTGPLHAGRLRTTDTTSSPSPFRPVTVIIGERSVQCHSLLYYRRRPATPGRSLDALPGPLNAVTPPKCRKPPPCARRFVLLNPTLVLYDNTRVTILVPSTPALDGLFPNVSRNRKALQ</sequence>
<dbReference type="EMBL" id="WIGM01000071">
    <property type="protein sequence ID" value="KAF6842432.1"/>
    <property type="molecule type" value="Genomic_DNA"/>
</dbReference>
<reference evidence="2" key="1">
    <citation type="journal article" date="2020" name="Phytopathology">
        <title>Genome Sequence Resources of Colletotrichum truncatum, C. plurivorum, C. musicola, and C. sojae: Four Species Pathogenic to Soybean (Glycine max).</title>
        <authorList>
            <person name="Rogerio F."/>
            <person name="Boufleur T.R."/>
            <person name="Ciampi-Guillardi M."/>
            <person name="Sukno S.A."/>
            <person name="Thon M.R."/>
            <person name="Massola Junior N.S."/>
            <person name="Baroncelli R."/>
        </authorList>
    </citation>
    <scope>NUCLEOTIDE SEQUENCE</scope>
    <source>
        <strain evidence="2">LFN0074</strain>
    </source>
</reference>
<dbReference type="AlphaFoldDB" id="A0A8H6NTN7"/>
<gene>
    <name evidence="2" type="ORF">CMUS01_03076</name>
</gene>
<evidence type="ECO:0000313" key="2">
    <source>
        <dbReference type="EMBL" id="KAF6842432.1"/>
    </source>
</evidence>
<comment type="caution">
    <text evidence="2">The sequence shown here is derived from an EMBL/GenBank/DDBJ whole genome shotgun (WGS) entry which is preliminary data.</text>
</comment>